<name>A0A1G9BGV7_9RHOB</name>
<proteinExistence type="predicted"/>
<keyword evidence="3" id="KW-1185">Reference proteome</keyword>
<sequence>MESLIWIGTAVTLAGVVALIACVVTVARAKARRLDDAALKAALQRIIPLNLGALLLSAVGLMLVVLGILLG</sequence>
<gene>
    <name evidence="2" type="ORF">SAMN05216257_102539</name>
</gene>
<keyword evidence="1" id="KW-1133">Transmembrane helix</keyword>
<dbReference type="STRING" id="990712.SAMN05216257_102539"/>
<dbReference type="RefSeq" id="WP_092499301.1">
    <property type="nucleotide sequence ID" value="NZ_FNFV01000002.1"/>
</dbReference>
<keyword evidence="1" id="KW-0812">Transmembrane</keyword>
<reference evidence="3" key="1">
    <citation type="submission" date="2016-10" db="EMBL/GenBank/DDBJ databases">
        <authorList>
            <person name="Varghese N."/>
            <person name="Submissions S."/>
        </authorList>
    </citation>
    <scope>NUCLEOTIDE SEQUENCE [LARGE SCALE GENOMIC DNA]</scope>
    <source>
        <strain evidence="3">CGMCC 1.10789</strain>
    </source>
</reference>
<protein>
    <submittedName>
        <fullName evidence="2">Uncharacterized protein</fullName>
    </submittedName>
</protein>
<evidence type="ECO:0000313" key="2">
    <source>
        <dbReference type="EMBL" id="SDK38667.1"/>
    </source>
</evidence>
<evidence type="ECO:0000313" key="3">
    <source>
        <dbReference type="Proteomes" id="UP000199328"/>
    </source>
</evidence>
<feature type="transmembrane region" description="Helical" evidence="1">
    <location>
        <begin position="6"/>
        <end position="27"/>
    </location>
</feature>
<dbReference type="EMBL" id="FNFV01000002">
    <property type="protein sequence ID" value="SDK38667.1"/>
    <property type="molecule type" value="Genomic_DNA"/>
</dbReference>
<dbReference type="Proteomes" id="UP000199328">
    <property type="component" value="Unassembled WGS sequence"/>
</dbReference>
<organism evidence="2 3">
    <name type="scientific">Meinhardsimonia xiamenensis</name>
    <dbReference type="NCBI Taxonomy" id="990712"/>
    <lineage>
        <taxon>Bacteria</taxon>
        <taxon>Pseudomonadati</taxon>
        <taxon>Pseudomonadota</taxon>
        <taxon>Alphaproteobacteria</taxon>
        <taxon>Rhodobacterales</taxon>
        <taxon>Paracoccaceae</taxon>
        <taxon>Meinhardsimonia</taxon>
    </lineage>
</organism>
<accession>A0A1G9BGV7</accession>
<keyword evidence="1" id="KW-0472">Membrane</keyword>
<evidence type="ECO:0000256" key="1">
    <source>
        <dbReference type="SAM" id="Phobius"/>
    </source>
</evidence>
<dbReference type="AlphaFoldDB" id="A0A1G9BGV7"/>
<feature type="transmembrane region" description="Helical" evidence="1">
    <location>
        <begin position="47"/>
        <end position="70"/>
    </location>
</feature>